<evidence type="ECO:0000313" key="1">
    <source>
        <dbReference type="EMBL" id="MXO56771.1"/>
    </source>
</evidence>
<comment type="caution">
    <text evidence="1">The sequence shown here is derived from an EMBL/GenBank/DDBJ whole genome shotgun (WGS) entry which is preliminary data.</text>
</comment>
<dbReference type="AlphaFoldDB" id="A0A6I4SLK4"/>
<protein>
    <submittedName>
        <fullName evidence="1">Uncharacterized protein</fullName>
    </submittedName>
</protein>
<reference evidence="1 2" key="1">
    <citation type="submission" date="2019-12" db="EMBL/GenBank/DDBJ databases">
        <title>Genomic-based taxomic classification of the family Erythrobacteraceae.</title>
        <authorList>
            <person name="Xu L."/>
        </authorList>
    </citation>
    <scope>NUCLEOTIDE SEQUENCE [LARGE SCALE GENOMIC DNA]</scope>
    <source>
        <strain evidence="1 2">JCM 17802</strain>
    </source>
</reference>
<dbReference type="EMBL" id="WTYS01000001">
    <property type="protein sequence ID" value="MXO56771.1"/>
    <property type="molecule type" value="Genomic_DNA"/>
</dbReference>
<dbReference type="PROSITE" id="PS51257">
    <property type="entry name" value="PROKAR_LIPOPROTEIN"/>
    <property type="match status" value="1"/>
</dbReference>
<sequence>MRWLLAFSCLALQACDAPGDRPVMARDDPTATVIDEETLLDSEPGNGLPPLFLDWEGVREIDPSTGATQLRRFGTERAFVEKLAADALKVDGSRSSNDECGAGPMEFTSFGSVTLNFQDGKFVGWFAEGRDDLGTINEVKIGGPRADVEKIDGFSLLEDSTLGAEFSIEGDVSGFFEVDAKGWNVASLFAGTNCFFR</sequence>
<organism evidence="1 2">
    <name type="scientific">Pontixanthobacter gangjinensis</name>
    <dbReference type="NCBI Taxonomy" id="1028742"/>
    <lineage>
        <taxon>Bacteria</taxon>
        <taxon>Pseudomonadati</taxon>
        <taxon>Pseudomonadota</taxon>
        <taxon>Alphaproteobacteria</taxon>
        <taxon>Sphingomonadales</taxon>
        <taxon>Erythrobacteraceae</taxon>
        <taxon>Pontixanthobacter</taxon>
    </lineage>
</organism>
<evidence type="ECO:0000313" key="2">
    <source>
        <dbReference type="Proteomes" id="UP000468943"/>
    </source>
</evidence>
<dbReference type="Proteomes" id="UP000468943">
    <property type="component" value="Unassembled WGS sequence"/>
</dbReference>
<proteinExistence type="predicted"/>
<gene>
    <name evidence="1" type="ORF">GRI36_07740</name>
</gene>
<accession>A0A6I4SLK4</accession>
<name>A0A6I4SLK4_9SPHN</name>
<dbReference type="RefSeq" id="WP_160597930.1">
    <property type="nucleotide sequence ID" value="NZ_WTYS01000001.1"/>
</dbReference>
<keyword evidence="2" id="KW-1185">Reference proteome</keyword>
<dbReference type="OrthoDB" id="878483at2"/>